<dbReference type="Gene3D" id="1.10.472.80">
    <property type="entry name" value="Ypt/Rab-GAP domain of gyp1p, domain 3"/>
    <property type="match status" value="1"/>
</dbReference>
<sequence>MYDSSGGSMVVALLAGPCALEYSKAQTNAFYPADPPADELLQRQRIHSRSASKLNIFMRKSPRLTLQVKRTESLGPDEVSQKVSAFARDYVTSLHQNPSSTLLYGKNNVHVYPVNGSGKRMKGYLSLHRTGDETIMIKWMPNELMHSKSDHSERDFTDAGYFWNQALCVDVHELVYMHVHSKGLEGGGSIVFIGADGVQHPPLHFPPGQHPLAFISSIETSIQPWGHLVPPLWIQSGFGKVFPRLKFRTPDLNVPKTLPNGLNDAISPSINNDYVFRIVSFRKPELQKFDPKTPVAPLSSENEDAKFSSFERFSHHIRNKWRGTFSLTSTPSTSPPTTPGHACFGAVTPDSGSVYIVDSPPLTPNRKHSAPSDDHREIGGVQVAPSNGARAYFNSSPSPRFRTQISSPGHLMSSDRISPPDTPARATLKIACDSMRQQILSRAFYGWLAHCKNINTIRTHLKGMINVDLKNYKFQITNAHEQNFDPLSNYEWENFRAKRFEESSLNDCCSSIYFGGIKASLRSQVWPFLLGFFRWSDDDTTIGENFKKAAEKYELGVIEWSAIDAIVTEQDREAYNACIEKNKENIINGELKRVCEEISNNLEDVKIDNAPFPPSKFSSSSCIAEPANEHENDAEHFIEHGEKHSSMILSLSPSIKGASCSKDLVDLFAVNVHRIDKDVHRCDRNHPYFAKKENLVKLRNVMCTYVWEHLEMGYIQGMCDIAAPLLFVFDDEVLTYEGFVLLMARLLPNFPHGDGMEINFVCLRSLLQVMDPELFDLMERNGDSNHFYFCYRWFLLDFKRELMYDDIFYVWEVIWAASRVASSHFVLFIALATIETYRDVLLDNNMDFTDIIRFFNVLFRSQAYAVTWRKGASFAAMTMLLTNEDTK</sequence>
<organism evidence="3 4">
    <name type="scientific">Romanomermis culicivorax</name>
    <name type="common">Nematode worm</name>
    <dbReference type="NCBI Taxonomy" id="13658"/>
    <lineage>
        <taxon>Eukaryota</taxon>
        <taxon>Metazoa</taxon>
        <taxon>Ecdysozoa</taxon>
        <taxon>Nematoda</taxon>
        <taxon>Enoplea</taxon>
        <taxon>Dorylaimia</taxon>
        <taxon>Mermithida</taxon>
        <taxon>Mermithoidea</taxon>
        <taxon>Mermithidae</taxon>
        <taxon>Romanomermis</taxon>
    </lineage>
</organism>
<dbReference type="InterPro" id="IPR035969">
    <property type="entry name" value="Rab-GAP_TBC_sf"/>
</dbReference>
<dbReference type="Gene3D" id="2.30.29.230">
    <property type="match status" value="1"/>
</dbReference>
<dbReference type="GO" id="GO:0005737">
    <property type="term" value="C:cytoplasm"/>
    <property type="evidence" value="ECO:0007669"/>
    <property type="project" value="UniProtKB-ARBA"/>
</dbReference>
<evidence type="ECO:0000313" key="4">
    <source>
        <dbReference type="WBParaSite" id="nRc.2.0.1.t07194-RA"/>
    </source>
</evidence>
<dbReference type="Pfam" id="PF00566">
    <property type="entry name" value="RabGAP-TBC"/>
    <property type="match status" value="1"/>
</dbReference>
<dbReference type="WBParaSite" id="nRc.2.0.1.t07194-RA">
    <property type="protein sequence ID" value="nRc.2.0.1.t07194-RA"/>
    <property type="gene ID" value="nRc.2.0.1.g07194"/>
</dbReference>
<dbReference type="FunFam" id="1.10.8.270:FF:000064">
    <property type="entry name" value="Small G protein-signaling modulator 1b"/>
    <property type="match status" value="1"/>
</dbReference>
<dbReference type="Gene3D" id="1.10.8.270">
    <property type="entry name" value="putative rabgap domain of human tbc1 domain family member 14 like domains"/>
    <property type="match status" value="1"/>
</dbReference>
<dbReference type="SMART" id="SM00164">
    <property type="entry name" value="TBC"/>
    <property type="match status" value="1"/>
</dbReference>
<dbReference type="InterPro" id="IPR000195">
    <property type="entry name" value="Rab-GAP-TBC_dom"/>
</dbReference>
<evidence type="ECO:0000259" key="2">
    <source>
        <dbReference type="PROSITE" id="PS50086"/>
    </source>
</evidence>
<name>A0A915I0G6_ROMCU</name>
<keyword evidence="1" id="KW-0343">GTPase activation</keyword>
<dbReference type="GO" id="GO:0005096">
    <property type="term" value="F:GTPase activator activity"/>
    <property type="evidence" value="ECO:0007669"/>
    <property type="project" value="UniProtKB-KW"/>
</dbReference>
<dbReference type="Pfam" id="PF12068">
    <property type="entry name" value="PH_RBD"/>
    <property type="match status" value="1"/>
</dbReference>
<dbReference type="SUPFAM" id="SSF47923">
    <property type="entry name" value="Ypt/Rab-GAP domain of gyp1p"/>
    <property type="match status" value="2"/>
</dbReference>
<protein>
    <submittedName>
        <fullName evidence="4">Rab-GAP TBC domain-containing protein</fullName>
    </submittedName>
</protein>
<dbReference type="PANTHER" id="PTHR22957">
    <property type="entry name" value="TBC1 DOMAIN FAMILY MEMBER GTPASE-ACTIVATING PROTEIN"/>
    <property type="match status" value="1"/>
</dbReference>
<evidence type="ECO:0000256" key="1">
    <source>
        <dbReference type="ARBA" id="ARBA00022468"/>
    </source>
</evidence>
<dbReference type="PROSITE" id="PS50086">
    <property type="entry name" value="TBC_RABGAP"/>
    <property type="match status" value="1"/>
</dbReference>
<feature type="domain" description="Rab-GAP TBC" evidence="2">
    <location>
        <begin position="516"/>
        <end position="818"/>
    </location>
</feature>
<dbReference type="OMA" id="LWPKSMR"/>
<reference evidence="4" key="1">
    <citation type="submission" date="2022-11" db="UniProtKB">
        <authorList>
            <consortium name="WormBaseParasite"/>
        </authorList>
    </citation>
    <scope>IDENTIFICATION</scope>
</reference>
<evidence type="ECO:0000313" key="3">
    <source>
        <dbReference type="Proteomes" id="UP000887565"/>
    </source>
</evidence>
<dbReference type="AlphaFoldDB" id="A0A915I0G6"/>
<proteinExistence type="predicted"/>
<dbReference type="Proteomes" id="UP000887565">
    <property type="component" value="Unplaced"/>
</dbReference>
<dbReference type="InterPro" id="IPR021935">
    <property type="entry name" value="SGSM1/2_RBD"/>
</dbReference>
<dbReference type="PANTHER" id="PTHR22957:SF502">
    <property type="entry name" value="SMALL G PROTEIN SIGNALING MODULATOR 2-RELATED"/>
    <property type="match status" value="1"/>
</dbReference>
<accession>A0A915I0G6</accession>
<keyword evidence="3" id="KW-1185">Reference proteome</keyword>